<dbReference type="OrthoDB" id="4904114at2759"/>
<evidence type="ECO:0000313" key="2">
    <source>
        <dbReference type="EMBL" id="KAH7232454.1"/>
    </source>
</evidence>
<evidence type="ECO:0000256" key="1">
    <source>
        <dbReference type="SAM" id="MobiDB-lite"/>
    </source>
</evidence>
<accession>A0A9P9JXI7</accession>
<organism evidence="2 3">
    <name type="scientific">Fusarium solani</name>
    <name type="common">Filamentous fungus</name>
    <dbReference type="NCBI Taxonomy" id="169388"/>
    <lineage>
        <taxon>Eukaryota</taxon>
        <taxon>Fungi</taxon>
        <taxon>Dikarya</taxon>
        <taxon>Ascomycota</taxon>
        <taxon>Pezizomycotina</taxon>
        <taxon>Sordariomycetes</taxon>
        <taxon>Hypocreomycetidae</taxon>
        <taxon>Hypocreales</taxon>
        <taxon>Nectriaceae</taxon>
        <taxon>Fusarium</taxon>
        <taxon>Fusarium solani species complex</taxon>
    </lineage>
</organism>
<dbReference type="EMBL" id="JAGTJS010000029">
    <property type="protein sequence ID" value="KAH7232454.1"/>
    <property type="molecule type" value="Genomic_DNA"/>
</dbReference>
<feature type="region of interest" description="Disordered" evidence="1">
    <location>
        <begin position="1"/>
        <end position="48"/>
    </location>
</feature>
<name>A0A9P9JXI7_FUSSL</name>
<dbReference type="AlphaFoldDB" id="A0A9P9JXI7"/>
<feature type="compositionally biased region" description="Low complexity" evidence="1">
    <location>
        <begin position="555"/>
        <end position="567"/>
    </location>
</feature>
<feature type="compositionally biased region" description="Acidic residues" evidence="1">
    <location>
        <begin position="26"/>
        <end position="42"/>
    </location>
</feature>
<feature type="region of interest" description="Disordered" evidence="1">
    <location>
        <begin position="861"/>
        <end position="887"/>
    </location>
</feature>
<sequence>MDGNVYGDLDREDDDDDDSDLHSTIDEDSGDDVYIPSDDDENGAGNFTKRPERVDSLVSLAELVFGLSLALCTERLTDGQPSSTVLVYFSGILAFSEATNSFHNARSYTPYLSGLIYIQRLLFLERALPLRPYALLGIERRPRFKQLERFKQVHRRYMVMGSQSTFEEFVSLRAYGCVAARNDTPSVFLHWSDDGQRVSWGQGAEVSMGKFRSLAAYLIREANRLCNDLMLGLEPDIDLLKIKDNMANCDKGYSFVTDPKNELASAYLDLFRRACTARSGCLSRGSSWNWSEVNQYLKKEEDFRELLGAGMSLTGGQLPRWPELASLWVENDELGPRGLYVYKGYIVYVVRHHKAKSSTNREFIVVRFLPAELALAVFKYCTYIRPFINLLDRERGIVSPSEAGQSSSPLLFRTQTVSSNSKAWRTSRFTNVIRKVTAETWEFAVNSRLLRQICIGITEKHVREVYQPFNRFDDRSKDAHRNVVFAWQSGHRPLQRGSTYGLDGAFPTTMQPQLLDLYEWASLRWHEFLHLPSKLRPRMNAQVTPGQKRGRDRVVSTSVVVSSSSTSPDRTPAPEATENTPGRSLAEASVPPKDAAPPPKRRRTLPLSFKNQDVPDQSLNDDDWSHRPLFGYPGDIATSSAMVTRMAILDHLGTRVGFSDDKNPLRANLKLWTLGEQLEKWCSVGCQLCYVCGDMGLDHKLDDCTTVGSEVAQRLLGWLETLRLDRFVRARGNCSLCTETNQICEDIAIGLRVSDASTEKEKNRWKQKYTSATDPDGLCGNKPAIRRAIAALCAFDEQLLGKTLTTFISRKNDVDLTIESQAVEWFERKVPHGETWVPQLLVVFDVLVAAFEQYLRRPYQADQRADQDHPISSGPSEEQPSGLPSLGMSWGDSNEVAEWRTVMDWWAGKCSFCAGRGVRGPQIEHTLRQCPFGGKQTLKTELAEAIYEEGMWARGGCQGCALPREVCKAWVQSASGEWQRDVRIRCQYGRQAYDTAIGFFYCKNSKFRIELMESMADEGLNDFEGEAVAVWLGEKIIVGGMEASEIMRQLRWWSRRVWDDMRG</sequence>
<reference evidence="2" key="1">
    <citation type="journal article" date="2021" name="Nat. Commun.">
        <title>Genetic determinants of endophytism in the Arabidopsis root mycobiome.</title>
        <authorList>
            <person name="Mesny F."/>
            <person name="Miyauchi S."/>
            <person name="Thiergart T."/>
            <person name="Pickel B."/>
            <person name="Atanasova L."/>
            <person name="Karlsson M."/>
            <person name="Huettel B."/>
            <person name="Barry K.W."/>
            <person name="Haridas S."/>
            <person name="Chen C."/>
            <person name="Bauer D."/>
            <person name="Andreopoulos W."/>
            <person name="Pangilinan J."/>
            <person name="LaButti K."/>
            <person name="Riley R."/>
            <person name="Lipzen A."/>
            <person name="Clum A."/>
            <person name="Drula E."/>
            <person name="Henrissat B."/>
            <person name="Kohler A."/>
            <person name="Grigoriev I.V."/>
            <person name="Martin F.M."/>
            <person name="Hacquard S."/>
        </authorList>
    </citation>
    <scope>NUCLEOTIDE SEQUENCE</scope>
    <source>
        <strain evidence="2">FSSC 5 MPI-SDFR-AT-0091</strain>
    </source>
</reference>
<feature type="compositionally biased region" description="Polar residues" evidence="1">
    <location>
        <begin position="609"/>
        <end position="618"/>
    </location>
</feature>
<gene>
    <name evidence="2" type="ORF">B0J15DRAFT_409150</name>
</gene>
<keyword evidence="3" id="KW-1185">Reference proteome</keyword>
<feature type="region of interest" description="Disordered" evidence="1">
    <location>
        <begin position="539"/>
        <end position="622"/>
    </location>
</feature>
<dbReference type="Proteomes" id="UP000736672">
    <property type="component" value="Unassembled WGS sequence"/>
</dbReference>
<evidence type="ECO:0000313" key="3">
    <source>
        <dbReference type="Proteomes" id="UP000736672"/>
    </source>
</evidence>
<proteinExistence type="predicted"/>
<comment type="caution">
    <text evidence="2">The sequence shown here is derived from an EMBL/GenBank/DDBJ whole genome shotgun (WGS) entry which is preliminary data.</text>
</comment>
<feature type="compositionally biased region" description="Acidic residues" evidence="1">
    <location>
        <begin position="10"/>
        <end position="19"/>
    </location>
</feature>
<protein>
    <submittedName>
        <fullName evidence="2">Uncharacterized protein</fullName>
    </submittedName>
</protein>